<protein>
    <submittedName>
        <fullName evidence="1">Uncharacterized protein</fullName>
    </submittedName>
</protein>
<name>B0JSY7_MICAN</name>
<accession>B0JSY7</accession>
<dbReference type="PaxDb" id="449447-MAE_12090"/>
<sequence length="51" mass="5373">MNAQGDPRSDGNPRGLADIGILKSLLPREIESLAMDATTIGSPRDLTSSPH</sequence>
<dbReference type="Proteomes" id="UP000001510">
    <property type="component" value="Chromosome"/>
</dbReference>
<keyword evidence="2" id="KW-1185">Reference proteome</keyword>
<reference evidence="1 2" key="1">
    <citation type="journal article" date="2007" name="DNA Res.">
        <title>Complete genomic structure of the bloom-forming toxic cyanobacterium Microcystis aeruginosa NIES-843.</title>
        <authorList>
            <person name="Kaneko T."/>
            <person name="Nakajima N."/>
            <person name="Okamoto S."/>
            <person name="Suzuki I."/>
            <person name="Tanabe Y."/>
            <person name="Tamaoki M."/>
            <person name="Nakamura Y."/>
            <person name="Kasai F."/>
            <person name="Watanabe A."/>
            <person name="Kawashima K."/>
            <person name="Kishida Y."/>
            <person name="Ono A."/>
            <person name="Shimizu Y."/>
            <person name="Takahashi C."/>
            <person name="Minami C."/>
            <person name="Fujishiro T."/>
            <person name="Kohara M."/>
            <person name="Katoh M."/>
            <person name="Nakazaki N."/>
            <person name="Nakayama S."/>
            <person name="Yamada M."/>
            <person name="Tabata S."/>
            <person name="Watanabe M.M."/>
        </authorList>
    </citation>
    <scope>NUCLEOTIDE SEQUENCE [LARGE SCALE GENOMIC DNA]</scope>
    <source>
        <strain evidence="2">NIES-843 / IAM M-247</strain>
    </source>
</reference>
<evidence type="ECO:0000313" key="2">
    <source>
        <dbReference type="Proteomes" id="UP000001510"/>
    </source>
</evidence>
<dbReference type="EnsemblBacteria" id="BAG01031">
    <property type="protein sequence ID" value="BAG01031"/>
    <property type="gene ID" value="MAE_12090"/>
</dbReference>
<organism evidence="1 2">
    <name type="scientific">Microcystis aeruginosa (strain NIES-843 / IAM M-2473)</name>
    <dbReference type="NCBI Taxonomy" id="449447"/>
    <lineage>
        <taxon>Bacteria</taxon>
        <taxon>Bacillati</taxon>
        <taxon>Cyanobacteriota</taxon>
        <taxon>Cyanophyceae</taxon>
        <taxon>Oscillatoriophycideae</taxon>
        <taxon>Chroococcales</taxon>
        <taxon>Microcystaceae</taxon>
        <taxon>Microcystis</taxon>
    </lineage>
</organism>
<dbReference type="KEGG" id="mar:MAE_12090"/>
<proteinExistence type="predicted"/>
<dbReference type="EMBL" id="AP009552">
    <property type="protein sequence ID" value="BAG01031.1"/>
    <property type="molecule type" value="Genomic_DNA"/>
</dbReference>
<dbReference type="AlphaFoldDB" id="B0JSY7"/>
<gene>
    <name evidence="1" type="ordered locus">MAE_12090</name>
</gene>
<dbReference type="STRING" id="449447.MAE_12090"/>
<evidence type="ECO:0000313" key="1">
    <source>
        <dbReference type="EMBL" id="BAG01031.1"/>
    </source>
</evidence>
<dbReference type="HOGENOM" id="CLU_3100859_0_0_3"/>